<feature type="transmembrane region" description="Helical" evidence="1">
    <location>
        <begin position="56"/>
        <end position="80"/>
    </location>
</feature>
<evidence type="ECO:0000313" key="3">
    <source>
        <dbReference type="Proteomes" id="UP001500367"/>
    </source>
</evidence>
<name>A0ABP7V5E3_9FLAO</name>
<protein>
    <submittedName>
        <fullName evidence="2">Uncharacterized protein</fullName>
    </submittedName>
</protein>
<dbReference type="RefSeq" id="WP_344814820.1">
    <property type="nucleotide sequence ID" value="NZ_BAABCT010000001.1"/>
</dbReference>
<proteinExistence type="predicted"/>
<accession>A0ABP7V5E3</accession>
<feature type="transmembrane region" description="Helical" evidence="1">
    <location>
        <begin position="28"/>
        <end position="50"/>
    </location>
</feature>
<organism evidence="2 3">
    <name type="scientific">Flavobacterium cheonanense</name>
    <dbReference type="NCBI Taxonomy" id="706183"/>
    <lineage>
        <taxon>Bacteria</taxon>
        <taxon>Pseudomonadati</taxon>
        <taxon>Bacteroidota</taxon>
        <taxon>Flavobacteriia</taxon>
        <taxon>Flavobacteriales</taxon>
        <taxon>Flavobacteriaceae</taxon>
        <taxon>Flavobacterium</taxon>
    </lineage>
</organism>
<gene>
    <name evidence="2" type="ORF">GCM10022389_00230</name>
</gene>
<keyword evidence="1" id="KW-1133">Transmembrane helix</keyword>
<comment type="caution">
    <text evidence="2">The sequence shown here is derived from an EMBL/GenBank/DDBJ whole genome shotgun (WGS) entry which is preliminary data.</text>
</comment>
<evidence type="ECO:0000256" key="1">
    <source>
        <dbReference type="SAM" id="Phobius"/>
    </source>
</evidence>
<feature type="transmembrane region" description="Helical" evidence="1">
    <location>
        <begin position="92"/>
        <end position="110"/>
    </location>
</feature>
<dbReference type="EMBL" id="BAABCT010000001">
    <property type="protein sequence ID" value="GAA4059978.1"/>
    <property type="molecule type" value="Genomic_DNA"/>
</dbReference>
<reference evidence="3" key="1">
    <citation type="journal article" date="2019" name="Int. J. Syst. Evol. Microbiol.">
        <title>The Global Catalogue of Microorganisms (GCM) 10K type strain sequencing project: providing services to taxonomists for standard genome sequencing and annotation.</title>
        <authorList>
            <consortium name="The Broad Institute Genomics Platform"/>
            <consortium name="The Broad Institute Genome Sequencing Center for Infectious Disease"/>
            <person name="Wu L."/>
            <person name="Ma J."/>
        </authorList>
    </citation>
    <scope>NUCLEOTIDE SEQUENCE [LARGE SCALE GENOMIC DNA]</scope>
    <source>
        <strain evidence="3">JCM 17069</strain>
    </source>
</reference>
<evidence type="ECO:0000313" key="2">
    <source>
        <dbReference type="EMBL" id="GAA4059978.1"/>
    </source>
</evidence>
<keyword evidence="1" id="KW-0812">Transmembrane</keyword>
<dbReference type="Proteomes" id="UP001500367">
    <property type="component" value="Unassembled WGS sequence"/>
</dbReference>
<sequence>MFEEATGVSLDTLAVMLKIEYNMNPNKFAAILVLVINLFYFIPETIKIILSGGGPFGLGLIALPFTILANLFSIPSILSLTKKLENRKSLQWINIVGLLICSFLLGYILSTRGY</sequence>
<keyword evidence="1" id="KW-0472">Membrane</keyword>
<keyword evidence="3" id="KW-1185">Reference proteome</keyword>